<dbReference type="InterPro" id="IPR005560">
    <property type="entry name" value="Csp_YhjQ"/>
</dbReference>
<sequence>MSIDTGNQNARRNLLKGIVASTAAIAAAPVMANNNHAHHHHMPSKLNKALIAISNECAQHGDECIAHCMQMFKMGDTTLAKCAETVNEMIIMCRALAKMASYQSTQVNALAKIVIDVCQVCADECGKHTKHKECKACEQSCLECIEECKKLFS</sequence>
<dbReference type="Proteomes" id="UP000315303">
    <property type="component" value="Unassembled WGS sequence"/>
</dbReference>
<gene>
    <name evidence="1" type="ORF">EPA86_01555</name>
</gene>
<dbReference type="OrthoDB" id="5396211at2"/>
<accession>A0A502L3G9</accession>
<dbReference type="PANTHER" id="PTHR37310:SF1">
    <property type="entry name" value="CYTOPLASMIC PROTEIN"/>
    <property type="match status" value="1"/>
</dbReference>
<comment type="caution">
    <text evidence="1">The sequence shown here is derived from an EMBL/GenBank/DDBJ whole genome shotgun (WGS) entry which is preliminary data.</text>
</comment>
<dbReference type="PANTHER" id="PTHR37310">
    <property type="entry name" value="CYTOPLASMIC PROTEIN-RELATED"/>
    <property type="match status" value="1"/>
</dbReference>
<dbReference type="EMBL" id="SAWY01000003">
    <property type="protein sequence ID" value="TPH18478.1"/>
    <property type="molecule type" value="Genomic_DNA"/>
</dbReference>
<organism evidence="1 2">
    <name type="scientific">Litorilituus lipolyticus</name>
    <dbReference type="NCBI Taxonomy" id="2491017"/>
    <lineage>
        <taxon>Bacteria</taxon>
        <taxon>Pseudomonadati</taxon>
        <taxon>Pseudomonadota</taxon>
        <taxon>Gammaproteobacteria</taxon>
        <taxon>Alteromonadales</taxon>
        <taxon>Colwelliaceae</taxon>
        <taxon>Litorilituus</taxon>
    </lineage>
</organism>
<evidence type="ECO:0000313" key="2">
    <source>
        <dbReference type="Proteomes" id="UP000315303"/>
    </source>
</evidence>
<proteinExistence type="predicted"/>
<dbReference type="NCBIfam" id="TIGR04401">
    <property type="entry name" value="TAT_Cys_rich"/>
    <property type="match status" value="1"/>
</dbReference>
<dbReference type="AlphaFoldDB" id="A0A502L3G9"/>
<name>A0A502L3G9_9GAMM</name>
<protein>
    <submittedName>
        <fullName evidence="1">Four-helix bundle copper-binding protein</fullName>
    </submittedName>
</protein>
<dbReference type="InterPro" id="IPR006311">
    <property type="entry name" value="TAT_signal"/>
</dbReference>
<dbReference type="InterPro" id="IPR030913">
    <property type="entry name" value="Csp1_Cys_rich"/>
</dbReference>
<keyword evidence="2" id="KW-1185">Reference proteome</keyword>
<evidence type="ECO:0000313" key="1">
    <source>
        <dbReference type="EMBL" id="TPH18478.1"/>
    </source>
</evidence>
<reference evidence="1 2" key="1">
    <citation type="submission" date="2019-01" db="EMBL/GenBank/DDBJ databases">
        <title>Litorilituus lipolytica sp. nov., isolated from intertidal sand of the Yellow Sea in China.</title>
        <authorList>
            <person name="Liu A."/>
        </authorList>
    </citation>
    <scope>NUCLEOTIDE SEQUENCE [LARGE SCALE GENOMIC DNA]</scope>
    <source>
        <strain evidence="1 2">RZ04</strain>
    </source>
</reference>
<dbReference type="Gene3D" id="1.20.1270.360">
    <property type="match status" value="1"/>
</dbReference>
<dbReference type="RefSeq" id="WP_140601212.1">
    <property type="nucleotide sequence ID" value="NZ_SAWY01000003.1"/>
</dbReference>
<dbReference type="PROSITE" id="PS51318">
    <property type="entry name" value="TAT"/>
    <property type="match status" value="1"/>
</dbReference>
<dbReference type="Pfam" id="PF03860">
    <property type="entry name" value="Csp"/>
    <property type="match status" value="1"/>
</dbReference>